<dbReference type="EMBL" id="AFEU01000002">
    <property type="protein sequence ID" value="EIJ80302.1"/>
    <property type="molecule type" value="Genomic_DNA"/>
</dbReference>
<accession>I3E1D1</accession>
<dbReference type="eggNOG" id="COG0394">
    <property type="taxonomic scope" value="Bacteria"/>
</dbReference>
<dbReference type="GO" id="GO:0004725">
    <property type="term" value="F:protein tyrosine phosphatase activity"/>
    <property type="evidence" value="ECO:0007669"/>
    <property type="project" value="InterPro"/>
</dbReference>
<proteinExistence type="inferred from homology"/>
<feature type="active site" description="Nucleophile" evidence="4">
    <location>
        <position position="8"/>
    </location>
</feature>
<dbReference type="Gene3D" id="3.40.50.2300">
    <property type="match status" value="1"/>
</dbReference>
<reference evidence="7 8" key="1">
    <citation type="journal article" date="2012" name="Appl. Environ. Microbiol.">
        <title>Genome Sequence of Thermotolerant Bacillus methanolicus: Features and Regulation Related to Methylotrophy and Production of L-Lysine and L-Glutamate from Methanol.</title>
        <authorList>
            <person name="Heggeset T.M."/>
            <person name="Krog A."/>
            <person name="Balzer S."/>
            <person name="Wentzel A."/>
            <person name="Ellingsen T.E."/>
            <person name="Brautaset T."/>
        </authorList>
    </citation>
    <scope>NUCLEOTIDE SEQUENCE [LARGE SCALE GENOMIC DNA]</scope>
    <source>
        <strain evidence="7 8">PB1</strain>
    </source>
</reference>
<gene>
    <name evidence="7" type="ORF">PB1_08072</name>
</gene>
<dbReference type="PANTHER" id="PTHR11717:SF31">
    <property type="entry name" value="LOW MOLECULAR WEIGHT PROTEIN-TYROSINE-PHOSPHATASE ETP-RELATED"/>
    <property type="match status" value="1"/>
</dbReference>
<dbReference type="CDD" id="cd16344">
    <property type="entry name" value="LMWPAP"/>
    <property type="match status" value="1"/>
</dbReference>
<dbReference type="Proteomes" id="UP000010523">
    <property type="component" value="Unassembled WGS sequence"/>
</dbReference>
<name>I3E1D1_BACMT</name>
<evidence type="ECO:0000256" key="5">
    <source>
        <dbReference type="SAM" id="Coils"/>
    </source>
</evidence>
<organism evidence="7 8">
    <name type="scientific">Bacillus methanolicus PB1</name>
    <dbReference type="NCBI Taxonomy" id="997296"/>
    <lineage>
        <taxon>Bacteria</taxon>
        <taxon>Bacillati</taxon>
        <taxon>Bacillota</taxon>
        <taxon>Bacilli</taxon>
        <taxon>Bacillales</taxon>
        <taxon>Bacillaceae</taxon>
        <taxon>Bacillus</taxon>
    </lineage>
</organism>
<keyword evidence="2" id="KW-0378">Hydrolase</keyword>
<evidence type="ECO:0000256" key="3">
    <source>
        <dbReference type="ARBA" id="ARBA00022912"/>
    </source>
</evidence>
<feature type="active site" description="Proton donor" evidence="4">
    <location>
        <position position="116"/>
    </location>
</feature>
<evidence type="ECO:0000313" key="8">
    <source>
        <dbReference type="Proteomes" id="UP000010523"/>
    </source>
</evidence>
<dbReference type="PRINTS" id="PR00719">
    <property type="entry name" value="LMWPTPASE"/>
</dbReference>
<comment type="caution">
    <text evidence="7">The sequence shown here is derived from an EMBL/GenBank/DDBJ whole genome shotgun (WGS) entry which is preliminary data.</text>
</comment>
<dbReference type="RefSeq" id="WP_003351743.1">
    <property type="nucleotide sequence ID" value="NZ_AFEU01000002.1"/>
</dbReference>
<dbReference type="InterPro" id="IPR023485">
    <property type="entry name" value="Ptyr_pPase"/>
</dbReference>
<evidence type="ECO:0000256" key="2">
    <source>
        <dbReference type="ARBA" id="ARBA00022801"/>
    </source>
</evidence>
<comment type="similarity">
    <text evidence="1">Belongs to the low molecular weight phosphotyrosine protein phosphatase family.</text>
</comment>
<feature type="coiled-coil region" evidence="5">
    <location>
        <begin position="122"/>
        <end position="160"/>
    </location>
</feature>
<dbReference type="AlphaFoldDB" id="I3E1D1"/>
<evidence type="ECO:0000256" key="4">
    <source>
        <dbReference type="PIRSR" id="PIRSR617867-1"/>
    </source>
</evidence>
<feature type="active site" evidence="4">
    <location>
        <position position="14"/>
    </location>
</feature>
<dbReference type="Pfam" id="PF01451">
    <property type="entry name" value="LMWPc"/>
    <property type="match status" value="1"/>
</dbReference>
<evidence type="ECO:0000259" key="6">
    <source>
        <dbReference type="SMART" id="SM00226"/>
    </source>
</evidence>
<evidence type="ECO:0000256" key="1">
    <source>
        <dbReference type="ARBA" id="ARBA00011063"/>
    </source>
</evidence>
<dbReference type="InterPro" id="IPR050438">
    <property type="entry name" value="LMW_PTPase"/>
</dbReference>
<keyword evidence="3" id="KW-0904">Protein phosphatase</keyword>
<dbReference type="InterPro" id="IPR017867">
    <property type="entry name" value="Tyr_phospatase_low_mol_wt"/>
</dbReference>
<dbReference type="OrthoDB" id="9784339at2"/>
<dbReference type="SMART" id="SM00226">
    <property type="entry name" value="LMWPc"/>
    <property type="match status" value="1"/>
</dbReference>
<dbReference type="PANTHER" id="PTHR11717">
    <property type="entry name" value="LOW MOLECULAR WEIGHT PROTEIN TYROSINE PHOSPHATASE"/>
    <property type="match status" value="1"/>
</dbReference>
<evidence type="ECO:0000313" key="7">
    <source>
        <dbReference type="EMBL" id="EIJ80302.1"/>
    </source>
</evidence>
<sequence length="161" mass="17554">MTRILFICTGNTCRSPMAEAFLKSKSIPGVEVKSAGVFAVNGSEASPNAKKVLEENNIEYNHQSTSLTNELIGWATHILTMTSGHKTSVISQFPEAAGKTFTLNEFANGKASDIADPFGGSIEAYRKTFTEIKKAIEKLIENLEKDCTKFQGENDEGEKTL</sequence>
<keyword evidence="8" id="KW-1185">Reference proteome</keyword>
<feature type="domain" description="Phosphotyrosine protein phosphatase I" evidence="6">
    <location>
        <begin position="2"/>
        <end position="142"/>
    </location>
</feature>
<protein>
    <submittedName>
        <fullName evidence="7">Protein-tyrosine-phosphatase</fullName>
    </submittedName>
</protein>
<dbReference type="STRING" id="997296.PB1_08072"/>
<dbReference type="InterPro" id="IPR036196">
    <property type="entry name" value="Ptyr_pPase_sf"/>
</dbReference>
<dbReference type="PATRIC" id="fig|997296.3.peg.1715"/>
<keyword evidence="5" id="KW-0175">Coiled coil</keyword>
<dbReference type="SUPFAM" id="SSF52788">
    <property type="entry name" value="Phosphotyrosine protein phosphatases I"/>
    <property type="match status" value="1"/>
</dbReference>